<evidence type="ECO:0000313" key="1">
    <source>
        <dbReference type="EMBL" id="CAG6773953.1"/>
    </source>
</evidence>
<accession>A0A8D9F179</accession>
<protein>
    <submittedName>
        <fullName evidence="1">Uncharacterized protein</fullName>
    </submittedName>
</protein>
<organism evidence="1">
    <name type="scientific">Cacopsylla melanoneura</name>
    <dbReference type="NCBI Taxonomy" id="428564"/>
    <lineage>
        <taxon>Eukaryota</taxon>
        <taxon>Metazoa</taxon>
        <taxon>Ecdysozoa</taxon>
        <taxon>Arthropoda</taxon>
        <taxon>Hexapoda</taxon>
        <taxon>Insecta</taxon>
        <taxon>Pterygota</taxon>
        <taxon>Neoptera</taxon>
        <taxon>Paraneoptera</taxon>
        <taxon>Hemiptera</taxon>
        <taxon>Sternorrhyncha</taxon>
        <taxon>Psylloidea</taxon>
        <taxon>Psyllidae</taxon>
        <taxon>Psyllinae</taxon>
        <taxon>Cacopsylla</taxon>
    </lineage>
</organism>
<name>A0A8D9F179_9HEMI</name>
<dbReference type="EMBL" id="HBUF01593015">
    <property type="protein sequence ID" value="CAG6773953.1"/>
    <property type="molecule type" value="Transcribed_RNA"/>
</dbReference>
<reference evidence="1" key="1">
    <citation type="submission" date="2021-05" db="EMBL/GenBank/DDBJ databases">
        <authorList>
            <person name="Alioto T."/>
            <person name="Alioto T."/>
            <person name="Gomez Garrido J."/>
        </authorList>
    </citation>
    <scope>NUCLEOTIDE SEQUENCE</scope>
</reference>
<sequence>MPTQIICPVAIFPSLYKTSGRERIIACFNKKDRVLIASRLYSSVTDIELVKSDIKFLYAIEFCEHLRCLGIILRHICCIRFKVKVNFVIFKHLLWGILFSINPP</sequence>
<proteinExistence type="predicted"/>
<dbReference type="AlphaFoldDB" id="A0A8D9F179"/>